<dbReference type="Proteomes" id="UP000433359">
    <property type="component" value="Unassembled WGS sequence"/>
</dbReference>
<gene>
    <name evidence="3" type="ORF">FYJ25_04665</name>
</gene>
<evidence type="ECO:0000313" key="4">
    <source>
        <dbReference type="Proteomes" id="UP000433359"/>
    </source>
</evidence>
<evidence type="ECO:0000256" key="2">
    <source>
        <dbReference type="SAM" id="MobiDB-lite"/>
    </source>
</evidence>
<proteinExistence type="predicted"/>
<feature type="coiled-coil region" evidence="1">
    <location>
        <begin position="330"/>
        <end position="364"/>
    </location>
</feature>
<organism evidence="3 4">
    <name type="scientific">Anaerobutyricum soehngenii</name>
    <dbReference type="NCBI Taxonomy" id="105843"/>
    <lineage>
        <taxon>Bacteria</taxon>
        <taxon>Bacillati</taxon>
        <taxon>Bacillota</taxon>
        <taxon>Clostridia</taxon>
        <taxon>Lachnospirales</taxon>
        <taxon>Lachnospiraceae</taxon>
        <taxon>Anaerobutyricum</taxon>
    </lineage>
</organism>
<feature type="region of interest" description="Disordered" evidence="2">
    <location>
        <begin position="1"/>
        <end position="23"/>
    </location>
</feature>
<keyword evidence="1" id="KW-0175">Coiled coil</keyword>
<comment type="caution">
    <text evidence="3">The sequence shown here is derived from an EMBL/GenBank/DDBJ whole genome shotgun (WGS) entry which is preliminary data.</text>
</comment>
<feature type="compositionally biased region" description="Basic and acidic residues" evidence="2">
    <location>
        <begin position="12"/>
        <end position="23"/>
    </location>
</feature>
<dbReference type="EMBL" id="VULP01000006">
    <property type="protein sequence ID" value="MSU81670.1"/>
    <property type="molecule type" value="Genomic_DNA"/>
</dbReference>
<dbReference type="RefSeq" id="WP_154580647.1">
    <property type="nucleotide sequence ID" value="NZ_VULP01000006.1"/>
</dbReference>
<evidence type="ECO:0000256" key="1">
    <source>
        <dbReference type="SAM" id="Coils"/>
    </source>
</evidence>
<evidence type="ECO:0000313" key="3">
    <source>
        <dbReference type="EMBL" id="MSU81670.1"/>
    </source>
</evidence>
<dbReference type="AlphaFoldDB" id="A0A6N7YGY6"/>
<name>A0A6N7YGY6_9FIRM</name>
<reference evidence="3 4" key="1">
    <citation type="submission" date="2019-08" db="EMBL/GenBank/DDBJ databases">
        <title>In-depth cultivation of the pig gut microbiome towards novel bacterial diversity and tailored functional studies.</title>
        <authorList>
            <person name="Wylensek D."/>
            <person name="Hitch T.C.A."/>
            <person name="Clavel T."/>
        </authorList>
    </citation>
    <scope>NUCLEOTIDE SEQUENCE [LARGE SCALE GENOMIC DNA]</scope>
    <source>
        <strain evidence="3 4">BSM-383-APC-4H</strain>
    </source>
</reference>
<sequence length="469" mass="55503">MSNKLTMHSGRAHSDGKTFDPKHNDRKFNVAHANNIIMSKLKHERYWNCVDKKFYGYYDKGYTSFADAELQHYKENYGHQLAETNAKYVKNRHPEKVKSMEEWMYLRQNAPEECYVQIGDSFGHPDMETFHECFTEWLTWQNEWNDSHGNPFTILDVAEHFAEEVPQAHIRRVWSYVDENGNRRLGQEKALAMAGVELPEQYIHDIEGNLILGEDNKPLTSIPKRYNNRKMTFDSLAREKWIEIVRSHGIEIEDTPRIDVQHNLDKRKAIVQQLRVAEQDTQKEMERTEILKSQNTTLSLENEGLTLDSDLMKEETERLTSEQTSLIQVNSSLKQEKTILQSQLLELDDKKKQKEQELDVLSSRIMNFQGMLSNRMDWEDKMKQFDELLKRMHEAPDYFITFLKSLGNKKYRSKDGSIKEVPYYDMYRHSLKRHKQHLSLMKESYQDEADTFYNSMDSTSNKDTHNFVD</sequence>
<accession>A0A6N7YGY6</accession>
<protein>
    <submittedName>
        <fullName evidence="3">Uncharacterized protein</fullName>
    </submittedName>
</protein>